<reference evidence="1" key="1">
    <citation type="submission" date="2021-06" db="EMBL/GenBank/DDBJ databases">
        <authorList>
            <person name="Kallberg Y."/>
            <person name="Tangrot J."/>
            <person name="Rosling A."/>
        </authorList>
    </citation>
    <scope>NUCLEOTIDE SEQUENCE</scope>
    <source>
        <strain evidence="1">MT106</strain>
    </source>
</reference>
<keyword evidence="2" id="KW-1185">Reference proteome</keyword>
<dbReference type="AlphaFoldDB" id="A0A9N9EXY1"/>
<evidence type="ECO:0000313" key="1">
    <source>
        <dbReference type="EMBL" id="CAG8691782.1"/>
    </source>
</evidence>
<feature type="non-terminal residue" evidence="1">
    <location>
        <position position="1"/>
    </location>
</feature>
<name>A0A9N9EXY1_9GLOM</name>
<sequence>ACHHVVLLDAKKRSDSKYATFEFRTNISVADIGSEILDEIH</sequence>
<comment type="caution">
    <text evidence="1">The sequence shown here is derived from an EMBL/GenBank/DDBJ whole genome shotgun (WGS) entry which is preliminary data.</text>
</comment>
<proteinExistence type="predicted"/>
<gene>
    <name evidence="1" type="ORF">AGERDE_LOCUS13131</name>
</gene>
<dbReference type="Proteomes" id="UP000789831">
    <property type="component" value="Unassembled WGS sequence"/>
</dbReference>
<dbReference type="EMBL" id="CAJVPL010014754">
    <property type="protein sequence ID" value="CAG8691782.1"/>
    <property type="molecule type" value="Genomic_DNA"/>
</dbReference>
<protein>
    <submittedName>
        <fullName evidence="1">11455_t:CDS:1</fullName>
    </submittedName>
</protein>
<evidence type="ECO:0000313" key="2">
    <source>
        <dbReference type="Proteomes" id="UP000789831"/>
    </source>
</evidence>
<dbReference type="OrthoDB" id="2439448at2759"/>
<organism evidence="1 2">
    <name type="scientific">Ambispora gerdemannii</name>
    <dbReference type="NCBI Taxonomy" id="144530"/>
    <lineage>
        <taxon>Eukaryota</taxon>
        <taxon>Fungi</taxon>
        <taxon>Fungi incertae sedis</taxon>
        <taxon>Mucoromycota</taxon>
        <taxon>Glomeromycotina</taxon>
        <taxon>Glomeromycetes</taxon>
        <taxon>Archaeosporales</taxon>
        <taxon>Ambisporaceae</taxon>
        <taxon>Ambispora</taxon>
    </lineage>
</organism>
<accession>A0A9N9EXY1</accession>
<feature type="non-terminal residue" evidence="1">
    <location>
        <position position="41"/>
    </location>
</feature>